<keyword evidence="6 9" id="KW-0249">Electron transport</keyword>
<organism evidence="11 12">
    <name type="scientific">Marininema mesophilum</name>
    <dbReference type="NCBI Taxonomy" id="1048340"/>
    <lineage>
        <taxon>Bacteria</taxon>
        <taxon>Bacillati</taxon>
        <taxon>Bacillota</taxon>
        <taxon>Bacilli</taxon>
        <taxon>Bacillales</taxon>
        <taxon>Thermoactinomycetaceae</taxon>
        <taxon>Marininema</taxon>
    </lineage>
</organism>
<name>A0A1H2W8M3_9BACL</name>
<dbReference type="EMBL" id="FNNQ01000006">
    <property type="protein sequence ID" value="SDW77023.1"/>
    <property type="molecule type" value="Genomic_DNA"/>
</dbReference>
<dbReference type="GO" id="GO:0009055">
    <property type="term" value="F:electron transfer activity"/>
    <property type="evidence" value="ECO:0007669"/>
    <property type="project" value="UniProtKB-UniRule"/>
</dbReference>
<gene>
    <name evidence="11" type="ORF">SAMN05444487_10653</name>
</gene>
<dbReference type="InterPro" id="IPR000813">
    <property type="entry name" value="7Fe_ferredoxin"/>
</dbReference>
<keyword evidence="3 9" id="KW-0813">Transport</keyword>
<dbReference type="SUPFAM" id="SSF54862">
    <property type="entry name" value="4Fe-4S ferredoxins"/>
    <property type="match status" value="1"/>
</dbReference>
<feature type="domain" description="4Fe-4S ferredoxin-type" evidence="10">
    <location>
        <begin position="32"/>
        <end position="61"/>
    </location>
</feature>
<dbReference type="GO" id="GO:0051539">
    <property type="term" value="F:4 iron, 4 sulfur cluster binding"/>
    <property type="evidence" value="ECO:0007669"/>
    <property type="project" value="UniProtKB-UniRule"/>
</dbReference>
<evidence type="ECO:0000256" key="8">
    <source>
        <dbReference type="ARBA" id="ARBA00023014"/>
    </source>
</evidence>
<evidence type="ECO:0000256" key="3">
    <source>
        <dbReference type="ARBA" id="ARBA00022448"/>
    </source>
</evidence>
<dbReference type="Proteomes" id="UP000198534">
    <property type="component" value="Unassembled WGS sequence"/>
</dbReference>
<keyword evidence="7 9" id="KW-0408">Iron</keyword>
<evidence type="ECO:0000313" key="12">
    <source>
        <dbReference type="Proteomes" id="UP000198534"/>
    </source>
</evidence>
<comment type="cofactor">
    <cofactor evidence="1">
        <name>[3Fe-4S] cluster</name>
        <dbReference type="ChEBI" id="CHEBI:21137"/>
    </cofactor>
</comment>
<reference evidence="11 12" key="1">
    <citation type="submission" date="2016-10" db="EMBL/GenBank/DDBJ databases">
        <authorList>
            <person name="de Groot N.N."/>
        </authorList>
    </citation>
    <scope>NUCLEOTIDE SEQUENCE [LARGE SCALE GENOMIC DNA]</scope>
    <source>
        <strain evidence="11 12">DSM 45610</strain>
    </source>
</reference>
<dbReference type="AlphaFoldDB" id="A0A1H2W8M3"/>
<dbReference type="InterPro" id="IPR050294">
    <property type="entry name" value="RnfB_subfamily"/>
</dbReference>
<keyword evidence="8 9" id="KW-0411">Iron-sulfur</keyword>
<protein>
    <recommendedName>
        <fullName evidence="9">Ferredoxin</fullName>
    </recommendedName>
</protein>
<keyword evidence="5 9" id="KW-0479">Metal-binding</keyword>
<evidence type="ECO:0000256" key="9">
    <source>
        <dbReference type="RuleBase" id="RU365098"/>
    </source>
</evidence>
<evidence type="ECO:0000256" key="1">
    <source>
        <dbReference type="ARBA" id="ARBA00001927"/>
    </source>
</evidence>
<evidence type="ECO:0000256" key="6">
    <source>
        <dbReference type="ARBA" id="ARBA00022982"/>
    </source>
</evidence>
<evidence type="ECO:0000256" key="2">
    <source>
        <dbReference type="ARBA" id="ARBA00001966"/>
    </source>
</evidence>
<dbReference type="PANTHER" id="PTHR42859">
    <property type="entry name" value="OXIDOREDUCTASE"/>
    <property type="match status" value="1"/>
</dbReference>
<keyword evidence="12" id="KW-1185">Reference proteome</keyword>
<evidence type="ECO:0000313" key="11">
    <source>
        <dbReference type="EMBL" id="SDW77023.1"/>
    </source>
</evidence>
<dbReference type="Gene3D" id="3.30.70.20">
    <property type="match status" value="1"/>
</dbReference>
<dbReference type="InterPro" id="IPR017900">
    <property type="entry name" value="4Fe4S_Fe_S_CS"/>
</dbReference>
<proteinExistence type="predicted"/>
<sequence>MLAFVITSTCKDELAAECVEVCPVDCIHGDEVMYYIDPDTCIECGACEPVCPVEAIYEEDMVPEEEKQYIEINANFFKE</sequence>
<keyword evidence="4 9" id="KW-0004">4Fe-4S</keyword>
<dbReference type="PROSITE" id="PS00198">
    <property type="entry name" value="4FE4S_FER_1"/>
    <property type="match status" value="1"/>
</dbReference>
<accession>A0A1H2W8M3</accession>
<dbReference type="InterPro" id="IPR017896">
    <property type="entry name" value="4Fe4S_Fe-S-bd"/>
</dbReference>
<dbReference type="PANTHER" id="PTHR42859:SF2">
    <property type="entry name" value="FERREDOXIN"/>
    <property type="match status" value="1"/>
</dbReference>
<evidence type="ECO:0000256" key="7">
    <source>
        <dbReference type="ARBA" id="ARBA00023004"/>
    </source>
</evidence>
<comment type="cofactor">
    <cofactor evidence="2 9">
        <name>[4Fe-4S] cluster</name>
        <dbReference type="ChEBI" id="CHEBI:49883"/>
    </cofactor>
</comment>
<comment type="function">
    <text evidence="9">Ferredoxins are iron-sulfur proteins that transfer electrons in a wide variety of metabolic reactions.</text>
</comment>
<dbReference type="GO" id="GO:0046872">
    <property type="term" value="F:metal ion binding"/>
    <property type="evidence" value="ECO:0007669"/>
    <property type="project" value="UniProtKB-UniRule"/>
</dbReference>
<evidence type="ECO:0000256" key="5">
    <source>
        <dbReference type="ARBA" id="ARBA00022723"/>
    </source>
</evidence>
<dbReference type="STRING" id="1048340.SAMN05444487_10653"/>
<evidence type="ECO:0000259" key="10">
    <source>
        <dbReference type="PROSITE" id="PS51379"/>
    </source>
</evidence>
<dbReference type="PROSITE" id="PS51379">
    <property type="entry name" value="4FE4S_FER_2"/>
    <property type="match status" value="1"/>
</dbReference>
<evidence type="ECO:0000256" key="4">
    <source>
        <dbReference type="ARBA" id="ARBA00022485"/>
    </source>
</evidence>
<dbReference type="PRINTS" id="PR00354">
    <property type="entry name" value="7FE8SFRDOXIN"/>
</dbReference>
<dbReference type="Pfam" id="PF00037">
    <property type="entry name" value="Fer4"/>
    <property type="match status" value="1"/>
</dbReference>